<comment type="cofactor">
    <cofactor evidence="1">
        <name>a divalent metal cation</name>
        <dbReference type="ChEBI" id="CHEBI:60240"/>
    </cofactor>
</comment>
<organism evidence="5 6">
    <name type="scientific">Microseira wollei NIES-4236</name>
    <dbReference type="NCBI Taxonomy" id="2530354"/>
    <lineage>
        <taxon>Bacteria</taxon>
        <taxon>Bacillati</taxon>
        <taxon>Cyanobacteriota</taxon>
        <taxon>Cyanophyceae</taxon>
        <taxon>Oscillatoriophycideae</taxon>
        <taxon>Aerosakkonematales</taxon>
        <taxon>Aerosakkonemataceae</taxon>
        <taxon>Microseira</taxon>
    </lineage>
</organism>
<dbReference type="Proteomes" id="UP001050975">
    <property type="component" value="Unassembled WGS sequence"/>
</dbReference>
<proteinExistence type="predicted"/>
<reference evidence="5" key="1">
    <citation type="submission" date="2019-10" db="EMBL/GenBank/DDBJ databases">
        <title>Draft genome sequece of Microseira wollei NIES-4236.</title>
        <authorList>
            <person name="Yamaguchi H."/>
            <person name="Suzuki S."/>
            <person name="Kawachi M."/>
        </authorList>
    </citation>
    <scope>NUCLEOTIDE SEQUENCE</scope>
    <source>
        <strain evidence="5">NIES-4236</strain>
    </source>
</reference>
<feature type="region of interest" description="Disordered" evidence="3">
    <location>
        <begin position="46"/>
        <end position="77"/>
    </location>
</feature>
<protein>
    <submittedName>
        <fullName evidence="5">Transposase</fullName>
    </submittedName>
</protein>
<evidence type="ECO:0000256" key="2">
    <source>
        <dbReference type="ARBA" id="ARBA00022723"/>
    </source>
</evidence>
<gene>
    <name evidence="5" type="ORF">MiSe_95040</name>
</gene>
<name>A0AAV3XSC5_9CYAN</name>
<sequence length="77" mass="8773">MPTGKEIVDVVVGKPGATSDIKIWRSRRTEYSDNQKFQGDKAYVGEPAIDTTHKKSRSQGITIEQKQENQKPAKKRW</sequence>
<comment type="caution">
    <text evidence="5">The sequence shown here is derived from an EMBL/GenBank/DDBJ whole genome shotgun (WGS) entry which is preliminary data.</text>
</comment>
<dbReference type="AlphaFoldDB" id="A0AAV3XSC5"/>
<keyword evidence="2" id="KW-0479">Metal-binding</keyword>
<evidence type="ECO:0000256" key="3">
    <source>
        <dbReference type="SAM" id="MobiDB-lite"/>
    </source>
</evidence>
<keyword evidence="6" id="KW-1185">Reference proteome</keyword>
<evidence type="ECO:0000256" key="1">
    <source>
        <dbReference type="ARBA" id="ARBA00001968"/>
    </source>
</evidence>
<feature type="domain" description="DDE Tnp4" evidence="4">
    <location>
        <begin position="5"/>
        <end position="76"/>
    </location>
</feature>
<evidence type="ECO:0000313" key="6">
    <source>
        <dbReference type="Proteomes" id="UP001050975"/>
    </source>
</evidence>
<evidence type="ECO:0000313" key="5">
    <source>
        <dbReference type="EMBL" id="GET44671.1"/>
    </source>
</evidence>
<dbReference type="Pfam" id="PF13359">
    <property type="entry name" value="DDE_Tnp_4"/>
    <property type="match status" value="1"/>
</dbReference>
<accession>A0AAV3XSC5</accession>
<evidence type="ECO:0000259" key="4">
    <source>
        <dbReference type="Pfam" id="PF13359"/>
    </source>
</evidence>
<dbReference type="EMBL" id="BLAY01000521">
    <property type="protein sequence ID" value="GET44671.1"/>
    <property type="molecule type" value="Genomic_DNA"/>
</dbReference>
<dbReference type="GO" id="GO:0046872">
    <property type="term" value="F:metal ion binding"/>
    <property type="evidence" value="ECO:0007669"/>
    <property type="project" value="UniProtKB-KW"/>
</dbReference>
<dbReference type="InterPro" id="IPR027806">
    <property type="entry name" value="HARBI1_dom"/>
</dbReference>